<dbReference type="Proteomes" id="UP000198531">
    <property type="component" value="Unassembled WGS sequence"/>
</dbReference>
<keyword evidence="1" id="KW-1133">Transmembrane helix</keyword>
<evidence type="ECO:0000313" key="3">
    <source>
        <dbReference type="Proteomes" id="UP000198531"/>
    </source>
</evidence>
<evidence type="ECO:0000313" key="2">
    <source>
        <dbReference type="EMBL" id="SFR73374.1"/>
    </source>
</evidence>
<dbReference type="RefSeq" id="WP_089810952.1">
    <property type="nucleotide sequence ID" value="NZ_FOYT01000006.1"/>
</dbReference>
<evidence type="ECO:0000256" key="1">
    <source>
        <dbReference type="SAM" id="Phobius"/>
    </source>
</evidence>
<organism evidence="2 3">
    <name type="scientific">Halogeometricum rufum</name>
    <dbReference type="NCBI Taxonomy" id="553469"/>
    <lineage>
        <taxon>Archaea</taxon>
        <taxon>Methanobacteriati</taxon>
        <taxon>Methanobacteriota</taxon>
        <taxon>Stenosarchaea group</taxon>
        <taxon>Halobacteria</taxon>
        <taxon>Halobacteriales</taxon>
        <taxon>Haloferacaceae</taxon>
        <taxon>Halogeometricum</taxon>
    </lineage>
</organism>
<protein>
    <submittedName>
        <fullName evidence="2">Uncharacterized protein</fullName>
    </submittedName>
</protein>
<accession>A0A1I6J2X9</accession>
<dbReference type="AlphaFoldDB" id="A0A1I6J2X9"/>
<keyword evidence="3" id="KW-1185">Reference proteome</keyword>
<dbReference type="OrthoDB" id="281144at2157"/>
<feature type="transmembrane region" description="Helical" evidence="1">
    <location>
        <begin position="38"/>
        <end position="58"/>
    </location>
</feature>
<gene>
    <name evidence="2" type="ORF">SAMN04487947_3981</name>
</gene>
<keyword evidence="1" id="KW-0472">Membrane</keyword>
<keyword evidence="1" id="KW-0812">Transmembrane</keyword>
<dbReference type="EMBL" id="FOYT01000006">
    <property type="protein sequence ID" value="SFR73374.1"/>
    <property type="molecule type" value="Genomic_DNA"/>
</dbReference>
<name>A0A1I6J2X9_9EURY</name>
<reference evidence="3" key="1">
    <citation type="submission" date="2016-10" db="EMBL/GenBank/DDBJ databases">
        <authorList>
            <person name="Varghese N."/>
            <person name="Submissions S."/>
        </authorList>
    </citation>
    <scope>NUCLEOTIDE SEQUENCE [LARGE SCALE GENOMIC DNA]</scope>
    <source>
        <strain evidence="3">CGMCC 1.7736</strain>
    </source>
</reference>
<proteinExistence type="predicted"/>
<dbReference type="STRING" id="553469.SAMN04487947_3981"/>
<sequence>MPTQTHPVAFILALFMDVTLSVAMPVSVLIFWRVALGPIGIVESAICVVVGLVGYVFARGIVLPRRLFVSKGEDAGEPERPPPPD</sequence>
<feature type="transmembrane region" description="Helical" evidence="1">
    <location>
        <begin position="7"/>
        <end position="32"/>
    </location>
</feature>